<name>A0A1M6M5P6_9FIRM</name>
<protein>
    <submittedName>
        <fullName evidence="5">4-hydroxy-tetrahydrodipicolinate synthase</fullName>
    </submittedName>
</protein>
<evidence type="ECO:0000256" key="1">
    <source>
        <dbReference type="ARBA" id="ARBA00007592"/>
    </source>
</evidence>
<reference evidence="5 6" key="1">
    <citation type="submission" date="2016-11" db="EMBL/GenBank/DDBJ databases">
        <authorList>
            <person name="Jaros S."/>
            <person name="Januszkiewicz K."/>
            <person name="Wedrychowicz H."/>
        </authorList>
    </citation>
    <scope>NUCLEOTIDE SEQUENCE [LARGE SCALE GENOMIC DNA]</scope>
    <source>
        <strain evidence="5 6">DSM 15929</strain>
    </source>
</reference>
<sequence length="305" mass="35408">MESIKSGVWPTMVTPYTNCNEIDYSGMEKLLQFYHQKGVNGVFAICQSSEMFFLTREEKRRLIRFIVGNIPENMQVVVSGHTGETLEEQLRDAYEIMCDGVEAYVILPNRFAEEEEDDDILIERMERFLDAFPEIPLGIYECPYPYKRILTPKVLTWCIGTGRFRFIKDTCCNLVQIQEKLNLIKDTGIKLFNANSATLLESLRMGADGYSGVMANFQPEFYVWLYRNFLKFPEKAELVQQFIGICSMAEYQYYPVNGKYSLSLQGVPIDIRSRVLDKGGFTRRYQMEIEQMNQLSLWAGKKFSI</sequence>
<dbReference type="EMBL" id="FRAC01000007">
    <property type="protein sequence ID" value="SHJ78613.1"/>
    <property type="molecule type" value="Genomic_DNA"/>
</dbReference>
<evidence type="ECO:0000313" key="5">
    <source>
        <dbReference type="EMBL" id="SHJ78613.1"/>
    </source>
</evidence>
<evidence type="ECO:0000313" key="6">
    <source>
        <dbReference type="Proteomes" id="UP000184386"/>
    </source>
</evidence>
<keyword evidence="6" id="KW-1185">Reference proteome</keyword>
<dbReference type="CDD" id="cd00408">
    <property type="entry name" value="DHDPS-like"/>
    <property type="match status" value="1"/>
</dbReference>
<organism evidence="5 6">
    <name type="scientific">Anaerocolumna jejuensis DSM 15929</name>
    <dbReference type="NCBI Taxonomy" id="1121322"/>
    <lineage>
        <taxon>Bacteria</taxon>
        <taxon>Bacillati</taxon>
        <taxon>Bacillota</taxon>
        <taxon>Clostridia</taxon>
        <taxon>Lachnospirales</taxon>
        <taxon>Lachnospiraceae</taxon>
        <taxon>Anaerocolumna</taxon>
    </lineage>
</organism>
<accession>A0A1M6M5P6</accession>
<dbReference type="Pfam" id="PF00701">
    <property type="entry name" value="DHDPS"/>
    <property type="match status" value="1"/>
</dbReference>
<dbReference type="STRING" id="1121322.SAMN02745136_00849"/>
<proteinExistence type="inferred from homology"/>
<evidence type="ECO:0000256" key="4">
    <source>
        <dbReference type="PIRSR" id="PIRSR001365-1"/>
    </source>
</evidence>
<dbReference type="RefSeq" id="WP_073273265.1">
    <property type="nucleotide sequence ID" value="NZ_FRAC01000007.1"/>
</dbReference>
<evidence type="ECO:0000256" key="2">
    <source>
        <dbReference type="ARBA" id="ARBA00023239"/>
    </source>
</evidence>
<dbReference type="OrthoDB" id="9796205at2"/>
<dbReference type="Proteomes" id="UP000184386">
    <property type="component" value="Unassembled WGS sequence"/>
</dbReference>
<comment type="similarity">
    <text evidence="1 3">Belongs to the DapA family.</text>
</comment>
<dbReference type="PANTHER" id="PTHR12128">
    <property type="entry name" value="DIHYDRODIPICOLINATE SYNTHASE"/>
    <property type="match status" value="1"/>
</dbReference>
<feature type="active site" description="Schiff-base intermediate with substrate" evidence="4">
    <location>
        <position position="168"/>
    </location>
</feature>
<dbReference type="PIRSF" id="PIRSF001365">
    <property type="entry name" value="DHDPS"/>
    <property type="match status" value="1"/>
</dbReference>
<dbReference type="Gene3D" id="3.20.20.70">
    <property type="entry name" value="Aldolase class I"/>
    <property type="match status" value="1"/>
</dbReference>
<evidence type="ECO:0000256" key="3">
    <source>
        <dbReference type="PIRNR" id="PIRNR001365"/>
    </source>
</evidence>
<dbReference type="SMART" id="SM01130">
    <property type="entry name" value="DHDPS"/>
    <property type="match status" value="1"/>
</dbReference>
<dbReference type="GO" id="GO:0008840">
    <property type="term" value="F:4-hydroxy-tetrahydrodipicolinate synthase activity"/>
    <property type="evidence" value="ECO:0007669"/>
    <property type="project" value="TreeGrafter"/>
</dbReference>
<keyword evidence="2 3" id="KW-0456">Lyase</keyword>
<feature type="active site" description="Proton donor/acceptor" evidence="4">
    <location>
        <position position="140"/>
    </location>
</feature>
<dbReference type="SUPFAM" id="SSF51569">
    <property type="entry name" value="Aldolase"/>
    <property type="match status" value="1"/>
</dbReference>
<dbReference type="AlphaFoldDB" id="A0A1M6M5P6"/>
<dbReference type="InterPro" id="IPR002220">
    <property type="entry name" value="DapA-like"/>
</dbReference>
<gene>
    <name evidence="5" type="ORF">SAMN02745136_00849</name>
</gene>
<dbReference type="InterPro" id="IPR013785">
    <property type="entry name" value="Aldolase_TIM"/>
</dbReference>
<dbReference type="PANTHER" id="PTHR12128:SF66">
    <property type="entry name" value="4-HYDROXY-2-OXOGLUTARATE ALDOLASE, MITOCHONDRIAL"/>
    <property type="match status" value="1"/>
</dbReference>